<dbReference type="SUPFAM" id="SSF50985">
    <property type="entry name" value="RCC1/BLIP-II"/>
    <property type="match status" value="2"/>
</dbReference>
<dbReference type="Pfam" id="PF12937">
    <property type="entry name" value="F-box-like"/>
    <property type="match status" value="1"/>
</dbReference>
<keyword evidence="4" id="KW-1185">Reference proteome</keyword>
<dbReference type="Pfam" id="PF13540">
    <property type="entry name" value="RCC1_2"/>
    <property type="match status" value="1"/>
</dbReference>
<dbReference type="PROSITE" id="PS50012">
    <property type="entry name" value="RCC1_3"/>
    <property type="match status" value="4"/>
</dbReference>
<dbReference type="GO" id="GO:0005737">
    <property type="term" value="C:cytoplasm"/>
    <property type="evidence" value="ECO:0007669"/>
    <property type="project" value="TreeGrafter"/>
</dbReference>
<feature type="repeat" description="RCC1" evidence="1">
    <location>
        <begin position="77"/>
        <end position="132"/>
    </location>
</feature>
<feature type="repeat" description="RCC1" evidence="1">
    <location>
        <begin position="435"/>
        <end position="516"/>
    </location>
</feature>
<feature type="domain" description="F-box" evidence="2">
    <location>
        <begin position="3"/>
        <end position="49"/>
    </location>
</feature>
<dbReference type="EMBL" id="JANIEX010000278">
    <property type="protein sequence ID" value="KAJ3569626.1"/>
    <property type="molecule type" value="Genomic_DNA"/>
</dbReference>
<sequence length="589" mass="65417">MSSTLANLPPEILLDNLFNFLPTADLLRLTATSKYFASLCSDETFWKRRLREDFNFDGAGTARRKGWKFIYRGLSKPRVYVWGDRANGRLGLKQYPEGTNVGVPFPMQLDIPGISIIKLIAGGMSFHALDTEGNVYVWGTLDGTDYALTKDGFSAKGKKAPMPLRLELPDAIRNISCGRLHSCALDSKNRIWNFVNWGRPFELSSPLLSQYGSEPLQIECGWDFSSVLMTDGEVLVWWPSKGRLAEIIGEETEKFNTEDIGKAEVRSGVIPCHTWKATSDPVLLPSLPPLPDISDVGESYEKHPPKLVKIGGMNSHLVGLTNYGHVVIFRGLDHEEAMGRDWEYLPEFSELPKLRELPVFAEGKVSLPENLKITHISAHFQHFFAFSTGSSSIVLQGDTSTTTHSTPEIIPELQHKDIISVEIGDYHSAALAANGKLYTWGKYSHGALGLGDPQQLPLGAPGGYSSHNDRERAWHDPDPVLVPTEVRFDHGRKKPKDRFCFSATAAGWHTGALVIDLEPDKNEEDDRINLKFEAPHQNLRYGDPSPWQNPPLIPPFPQVPHRGAPFIHRIGFAGRGMNRGRGRGGGPSS</sequence>
<dbReference type="InterPro" id="IPR036047">
    <property type="entry name" value="F-box-like_dom_sf"/>
</dbReference>
<dbReference type="Gene3D" id="2.130.10.30">
    <property type="entry name" value="Regulator of chromosome condensation 1/beta-lactamase-inhibitor protein II"/>
    <property type="match status" value="2"/>
</dbReference>
<dbReference type="InterPro" id="IPR001810">
    <property type="entry name" value="F-box_dom"/>
</dbReference>
<gene>
    <name evidence="3" type="ORF">NP233_g4934</name>
</gene>
<feature type="repeat" description="RCC1" evidence="1">
    <location>
        <begin position="381"/>
        <end position="434"/>
    </location>
</feature>
<dbReference type="PANTHER" id="PTHR45982">
    <property type="entry name" value="REGULATOR OF CHROMOSOME CONDENSATION"/>
    <property type="match status" value="1"/>
</dbReference>
<evidence type="ECO:0000313" key="3">
    <source>
        <dbReference type="EMBL" id="KAJ3569626.1"/>
    </source>
</evidence>
<dbReference type="Gene3D" id="1.20.1280.50">
    <property type="match status" value="1"/>
</dbReference>
<dbReference type="GO" id="GO:0005085">
    <property type="term" value="F:guanyl-nucleotide exchange factor activity"/>
    <property type="evidence" value="ECO:0007669"/>
    <property type="project" value="TreeGrafter"/>
</dbReference>
<name>A0AAD5VU99_9AGAR</name>
<dbReference type="PROSITE" id="PS50181">
    <property type="entry name" value="FBOX"/>
    <property type="match status" value="1"/>
</dbReference>
<organism evidence="3 4">
    <name type="scientific">Leucocoprinus birnbaumii</name>
    <dbReference type="NCBI Taxonomy" id="56174"/>
    <lineage>
        <taxon>Eukaryota</taxon>
        <taxon>Fungi</taxon>
        <taxon>Dikarya</taxon>
        <taxon>Basidiomycota</taxon>
        <taxon>Agaricomycotina</taxon>
        <taxon>Agaricomycetes</taxon>
        <taxon>Agaricomycetidae</taxon>
        <taxon>Agaricales</taxon>
        <taxon>Agaricineae</taxon>
        <taxon>Agaricaceae</taxon>
        <taxon>Leucocoprinus</taxon>
    </lineage>
</organism>
<feature type="repeat" description="RCC1" evidence="1">
    <location>
        <begin position="133"/>
        <end position="188"/>
    </location>
</feature>
<dbReference type="SMART" id="SM00256">
    <property type="entry name" value="FBOX"/>
    <property type="match status" value="1"/>
</dbReference>
<dbReference type="InterPro" id="IPR000408">
    <property type="entry name" value="Reg_chr_condens"/>
</dbReference>
<protein>
    <recommendedName>
        <fullName evidence="2">F-box domain-containing protein</fullName>
    </recommendedName>
</protein>
<dbReference type="Proteomes" id="UP001213000">
    <property type="component" value="Unassembled WGS sequence"/>
</dbReference>
<dbReference type="PANTHER" id="PTHR45982:SF3">
    <property type="entry name" value="F-BOX PROTEIN POF9"/>
    <property type="match status" value="1"/>
</dbReference>
<dbReference type="InterPro" id="IPR051553">
    <property type="entry name" value="Ran_GTPase-activating"/>
</dbReference>
<comment type="caution">
    <text evidence="3">The sequence shown here is derived from an EMBL/GenBank/DDBJ whole genome shotgun (WGS) entry which is preliminary data.</text>
</comment>
<evidence type="ECO:0000259" key="2">
    <source>
        <dbReference type="PROSITE" id="PS50181"/>
    </source>
</evidence>
<evidence type="ECO:0000256" key="1">
    <source>
        <dbReference type="PROSITE-ProRule" id="PRU00235"/>
    </source>
</evidence>
<evidence type="ECO:0000313" key="4">
    <source>
        <dbReference type="Proteomes" id="UP001213000"/>
    </source>
</evidence>
<accession>A0AAD5VU99</accession>
<dbReference type="InterPro" id="IPR009091">
    <property type="entry name" value="RCC1/BLIP-II"/>
</dbReference>
<dbReference type="AlphaFoldDB" id="A0AAD5VU99"/>
<dbReference type="PRINTS" id="PR00633">
    <property type="entry name" value="RCCNDNSATION"/>
</dbReference>
<dbReference type="SUPFAM" id="SSF81383">
    <property type="entry name" value="F-box domain"/>
    <property type="match status" value="1"/>
</dbReference>
<reference evidence="3" key="1">
    <citation type="submission" date="2022-07" db="EMBL/GenBank/DDBJ databases">
        <title>Genome Sequence of Leucocoprinus birnbaumii.</title>
        <authorList>
            <person name="Buettner E."/>
        </authorList>
    </citation>
    <scope>NUCLEOTIDE SEQUENCE</scope>
    <source>
        <strain evidence="3">VT141</strain>
    </source>
</reference>
<proteinExistence type="predicted"/>